<accession>A0A172TX09</accession>
<feature type="domain" description="Bacterial bifunctional deaminase-reductase C-terminal" evidence="1">
    <location>
        <begin position="2"/>
        <end position="167"/>
    </location>
</feature>
<gene>
    <name evidence="2" type="ORF">SY85_15075</name>
</gene>
<dbReference type="STRING" id="1492898.SY85_15075"/>
<evidence type="ECO:0000259" key="1">
    <source>
        <dbReference type="Pfam" id="PF01872"/>
    </source>
</evidence>
<reference evidence="3" key="1">
    <citation type="submission" date="2015-01" db="EMBL/GenBank/DDBJ databases">
        <title>Flavisolibacter sp./LCS9/ whole genome sequencing.</title>
        <authorList>
            <person name="Kim M.K."/>
            <person name="Srinivasan S."/>
            <person name="Lee J.-J."/>
        </authorList>
    </citation>
    <scope>NUCLEOTIDE SEQUENCE [LARGE SCALE GENOMIC DNA]</scope>
    <source>
        <strain evidence="3">LCS9</strain>
    </source>
</reference>
<dbReference type="PANTHER" id="PTHR38011">
    <property type="entry name" value="DIHYDROFOLATE REDUCTASE FAMILY PROTEIN (AFU_ORTHOLOGUE AFUA_8G06820)"/>
    <property type="match status" value="1"/>
</dbReference>
<dbReference type="GO" id="GO:0009231">
    <property type="term" value="P:riboflavin biosynthetic process"/>
    <property type="evidence" value="ECO:0007669"/>
    <property type="project" value="InterPro"/>
</dbReference>
<dbReference type="Pfam" id="PF01872">
    <property type="entry name" value="RibD_C"/>
    <property type="match status" value="1"/>
</dbReference>
<dbReference type="AlphaFoldDB" id="A0A172TX09"/>
<sequence length="177" mass="20439">MRKVVVYIACSLDGYIAKSNDDLSFLSIVEQEGEDYGYSDFIQTVDTVVMGRKTYDWVMRQVSEFPHADKEAYIITRTPRSAVANISFYTDDVKELIRHLKHKDGKNIFIDGGAEVIHTLLQENLVDAFYISIIPILLGKGVRLFKEGFQEQMLQLISVKHFKKGLVQLYYERSFKQ</sequence>
<name>A0A172TX09_9BACT</name>
<dbReference type="GO" id="GO:0008703">
    <property type="term" value="F:5-amino-6-(5-phosphoribosylamino)uracil reductase activity"/>
    <property type="evidence" value="ECO:0007669"/>
    <property type="project" value="InterPro"/>
</dbReference>
<evidence type="ECO:0000313" key="2">
    <source>
        <dbReference type="EMBL" id="ANE51629.1"/>
    </source>
</evidence>
<dbReference type="InterPro" id="IPR024072">
    <property type="entry name" value="DHFR-like_dom_sf"/>
</dbReference>
<dbReference type="EMBL" id="CP011390">
    <property type="protein sequence ID" value="ANE51629.1"/>
    <property type="molecule type" value="Genomic_DNA"/>
</dbReference>
<dbReference type="InterPro" id="IPR002734">
    <property type="entry name" value="RibDG_C"/>
</dbReference>
<proteinExistence type="predicted"/>
<protein>
    <submittedName>
        <fullName evidence="2">Dihydrofolate reductase</fullName>
    </submittedName>
</protein>
<dbReference type="Proteomes" id="UP000077177">
    <property type="component" value="Chromosome"/>
</dbReference>
<organism evidence="2 3">
    <name type="scientific">Flavisolibacter tropicus</name>
    <dbReference type="NCBI Taxonomy" id="1492898"/>
    <lineage>
        <taxon>Bacteria</taxon>
        <taxon>Pseudomonadati</taxon>
        <taxon>Bacteroidota</taxon>
        <taxon>Chitinophagia</taxon>
        <taxon>Chitinophagales</taxon>
        <taxon>Chitinophagaceae</taxon>
        <taxon>Flavisolibacter</taxon>
    </lineage>
</organism>
<dbReference type="KEGG" id="fla:SY85_15075"/>
<dbReference type="RefSeq" id="WP_066405740.1">
    <property type="nucleotide sequence ID" value="NZ_CP011390.1"/>
</dbReference>
<evidence type="ECO:0000313" key="3">
    <source>
        <dbReference type="Proteomes" id="UP000077177"/>
    </source>
</evidence>
<reference evidence="2 3" key="2">
    <citation type="journal article" date="2016" name="Int. J. Syst. Evol. Microbiol.">
        <title>Flavisolibacter tropicus sp. nov., isolated from tropical soil.</title>
        <authorList>
            <person name="Lee J.J."/>
            <person name="Kang M.S."/>
            <person name="Kim G.S."/>
            <person name="Lee C.S."/>
            <person name="Lim S."/>
            <person name="Lee J."/>
            <person name="Roh S.H."/>
            <person name="Kang H."/>
            <person name="Ha J.M."/>
            <person name="Bae S."/>
            <person name="Jung H.Y."/>
            <person name="Kim M.K."/>
        </authorList>
    </citation>
    <scope>NUCLEOTIDE SEQUENCE [LARGE SCALE GENOMIC DNA]</scope>
    <source>
        <strain evidence="2 3">LCS9</strain>
    </source>
</reference>
<keyword evidence="3" id="KW-1185">Reference proteome</keyword>
<dbReference type="OrthoDB" id="195113at2"/>
<dbReference type="Gene3D" id="3.40.430.10">
    <property type="entry name" value="Dihydrofolate Reductase, subunit A"/>
    <property type="match status" value="1"/>
</dbReference>
<dbReference type="SUPFAM" id="SSF53597">
    <property type="entry name" value="Dihydrofolate reductase-like"/>
    <property type="match status" value="1"/>
</dbReference>
<dbReference type="PATRIC" id="fig|1492898.3.peg.3275"/>
<dbReference type="InterPro" id="IPR050765">
    <property type="entry name" value="Riboflavin_Biosynth_HTPR"/>
</dbReference>
<dbReference type="PANTHER" id="PTHR38011:SF11">
    <property type="entry name" value="2,5-DIAMINO-6-RIBOSYLAMINO-4(3H)-PYRIMIDINONE 5'-PHOSPHATE REDUCTASE"/>
    <property type="match status" value="1"/>
</dbReference>